<name>A0A5N5T115_9CRUS</name>
<evidence type="ECO:0000313" key="2">
    <source>
        <dbReference type="Proteomes" id="UP000326759"/>
    </source>
</evidence>
<comment type="caution">
    <text evidence="1">The sequence shown here is derived from an EMBL/GenBank/DDBJ whole genome shotgun (WGS) entry which is preliminary data.</text>
</comment>
<dbReference type="AlphaFoldDB" id="A0A5N5T115"/>
<accession>A0A5N5T115</accession>
<keyword evidence="2" id="KW-1185">Reference proteome</keyword>
<sequence length="69" mass="8495">MLLSLKYLFELYEYSESFIINKKVDWCTYITYRLIMETRDLKEIKIKYFKAQNLTWYFTILLGAAPFYV</sequence>
<reference evidence="1 2" key="1">
    <citation type="journal article" date="2019" name="PLoS Biol.">
        <title>Sex chromosomes control vertical transmission of feminizing Wolbachia symbionts in an isopod.</title>
        <authorList>
            <person name="Becking T."/>
            <person name="Chebbi M.A."/>
            <person name="Giraud I."/>
            <person name="Moumen B."/>
            <person name="Laverre T."/>
            <person name="Caubet Y."/>
            <person name="Peccoud J."/>
            <person name="Gilbert C."/>
            <person name="Cordaux R."/>
        </authorList>
    </citation>
    <scope>NUCLEOTIDE SEQUENCE [LARGE SCALE GENOMIC DNA]</scope>
    <source>
        <strain evidence="1">ANa2</strain>
        <tissue evidence="1">Whole body excluding digestive tract and cuticle</tissue>
    </source>
</reference>
<gene>
    <name evidence="1" type="ORF">Anas_14726</name>
</gene>
<dbReference type="Proteomes" id="UP000326759">
    <property type="component" value="Unassembled WGS sequence"/>
</dbReference>
<protein>
    <submittedName>
        <fullName evidence="1">Uncharacterized protein</fullName>
    </submittedName>
</protein>
<evidence type="ECO:0000313" key="1">
    <source>
        <dbReference type="EMBL" id="KAB7499867.1"/>
    </source>
</evidence>
<proteinExistence type="predicted"/>
<dbReference type="EMBL" id="SEYY01016253">
    <property type="protein sequence ID" value="KAB7499867.1"/>
    <property type="molecule type" value="Genomic_DNA"/>
</dbReference>
<organism evidence="1 2">
    <name type="scientific">Armadillidium nasatum</name>
    <dbReference type="NCBI Taxonomy" id="96803"/>
    <lineage>
        <taxon>Eukaryota</taxon>
        <taxon>Metazoa</taxon>
        <taxon>Ecdysozoa</taxon>
        <taxon>Arthropoda</taxon>
        <taxon>Crustacea</taxon>
        <taxon>Multicrustacea</taxon>
        <taxon>Malacostraca</taxon>
        <taxon>Eumalacostraca</taxon>
        <taxon>Peracarida</taxon>
        <taxon>Isopoda</taxon>
        <taxon>Oniscidea</taxon>
        <taxon>Crinocheta</taxon>
        <taxon>Armadillidiidae</taxon>
        <taxon>Armadillidium</taxon>
    </lineage>
</organism>